<evidence type="ECO:0000313" key="1">
    <source>
        <dbReference type="EMBL" id="KYG72161.1"/>
    </source>
</evidence>
<comment type="caution">
    <text evidence="1">The sequence shown here is derived from an EMBL/GenBank/DDBJ whole genome shotgun (WGS) entry which is preliminary data.</text>
</comment>
<dbReference type="RefSeq" id="WP_062593160.1">
    <property type="nucleotide sequence ID" value="NZ_LQZQ01000049.1"/>
</dbReference>
<sequence>MQEKHLYEYAMIRVVPVLEREEFLNVGVAVFSKRAKFIKVLWTINESKIALLSDELDIDQIRLNLQSFEKVALGDKECGPIAKLDITERFRWLTSTRSSALQVSKTHAGLSDDLEKTAQRLFENLVL</sequence>
<dbReference type="OrthoDB" id="9803207at2"/>
<keyword evidence="2" id="KW-1185">Reference proteome</keyword>
<reference evidence="1" key="1">
    <citation type="submission" date="2016-01" db="EMBL/GenBank/DDBJ databases">
        <title>Genome sequencing of Roseivirga ehrenbergii KMM 6017.</title>
        <authorList>
            <person name="Selvaratnam C."/>
            <person name="Thevarajoo S."/>
            <person name="Goh K.M."/>
            <person name="Ee R."/>
            <person name="Chan K.-G."/>
            <person name="Chong C.S."/>
        </authorList>
    </citation>
    <scope>NUCLEOTIDE SEQUENCE [LARGE SCALE GENOMIC DNA]</scope>
    <source>
        <strain evidence="1">KMM 6017</strain>
    </source>
</reference>
<dbReference type="EMBL" id="LQZQ01000049">
    <property type="protein sequence ID" value="KYG72161.1"/>
    <property type="molecule type" value="Genomic_DNA"/>
</dbReference>
<gene>
    <name evidence="1" type="ORF">MB14_08925</name>
</gene>
<proteinExistence type="predicted"/>
<dbReference type="AlphaFoldDB" id="A0A150X090"/>
<accession>A0A150X090</accession>
<protein>
    <recommendedName>
        <fullName evidence="3">DUF3037 domain-containing protein</fullName>
    </recommendedName>
</protein>
<dbReference type="InterPro" id="IPR021398">
    <property type="entry name" value="DUF3037"/>
</dbReference>
<evidence type="ECO:0008006" key="3">
    <source>
        <dbReference type="Google" id="ProtNLM"/>
    </source>
</evidence>
<name>A0A150X090_ROSEK</name>
<dbReference type="STRING" id="279360.MB14_08925"/>
<evidence type="ECO:0000313" key="2">
    <source>
        <dbReference type="Proteomes" id="UP000075583"/>
    </source>
</evidence>
<dbReference type="Proteomes" id="UP000075583">
    <property type="component" value="Unassembled WGS sequence"/>
</dbReference>
<organism evidence="1 2">
    <name type="scientific">Roseivirga ehrenbergii (strain DSM 102268 / JCM 13514 / KCTC 12282 / NCIMB 14502 / KMM 6017)</name>
    <dbReference type="NCBI Taxonomy" id="279360"/>
    <lineage>
        <taxon>Bacteria</taxon>
        <taxon>Pseudomonadati</taxon>
        <taxon>Bacteroidota</taxon>
        <taxon>Cytophagia</taxon>
        <taxon>Cytophagales</taxon>
        <taxon>Roseivirgaceae</taxon>
        <taxon>Roseivirga</taxon>
    </lineage>
</organism>
<dbReference type="Pfam" id="PF11236">
    <property type="entry name" value="DUF3037"/>
    <property type="match status" value="1"/>
</dbReference>